<dbReference type="Gene3D" id="3.30.70.100">
    <property type="match status" value="1"/>
</dbReference>
<evidence type="ECO:0000256" key="3">
    <source>
        <dbReference type="ARBA" id="ARBA00022692"/>
    </source>
</evidence>
<dbReference type="InterPro" id="IPR011066">
    <property type="entry name" value="MscS_channel_C_sf"/>
</dbReference>
<dbReference type="EMBL" id="JARFYM010000047">
    <property type="protein sequence ID" value="MDL2403439.1"/>
    <property type="molecule type" value="Genomic_DNA"/>
</dbReference>
<keyword evidence="6" id="KW-0407">Ion channel</keyword>
<feature type="domain" description="Mechanosensitive ion channel MscS" evidence="7">
    <location>
        <begin position="153"/>
        <end position="221"/>
    </location>
</feature>
<keyword evidence="5 6" id="KW-0472">Membrane</keyword>
<protein>
    <recommendedName>
        <fullName evidence="6">Small-conductance mechanosensitive channel</fullName>
    </recommendedName>
</protein>
<dbReference type="SUPFAM" id="SSF82689">
    <property type="entry name" value="Mechanosensitive channel protein MscS (YggB), C-terminal domain"/>
    <property type="match status" value="1"/>
</dbReference>
<evidence type="ECO:0000259" key="7">
    <source>
        <dbReference type="Pfam" id="PF00924"/>
    </source>
</evidence>
<keyword evidence="3 6" id="KW-0812">Transmembrane</keyword>
<dbReference type="PIRSF" id="PIRSF026673">
    <property type="entry name" value="UCP026673_ion_chan"/>
    <property type="match status" value="1"/>
</dbReference>
<comment type="similarity">
    <text evidence="6">Belongs to the MscS (TC 1.A.23) family.</text>
</comment>
<comment type="subunit">
    <text evidence="6">Homoheptamer.</text>
</comment>
<reference evidence="8" key="1">
    <citation type="submission" date="2023-06" db="EMBL/GenBank/DDBJ databases">
        <title>Phylogenetic Diversity of Rhizobium strains.</title>
        <authorList>
            <person name="Moura F.T."/>
            <person name="Helene L.C.F."/>
            <person name="Hungria M."/>
        </authorList>
    </citation>
    <scope>NUCLEOTIDE SEQUENCE</scope>
    <source>
        <strain evidence="8">CCGE526</strain>
    </source>
</reference>
<evidence type="ECO:0000256" key="5">
    <source>
        <dbReference type="ARBA" id="ARBA00023136"/>
    </source>
</evidence>
<feature type="transmembrane region" description="Helical" evidence="6">
    <location>
        <begin position="36"/>
        <end position="58"/>
    </location>
</feature>
<keyword evidence="9" id="KW-1185">Reference proteome</keyword>
<dbReference type="Proteomes" id="UP001172645">
    <property type="component" value="Unassembled WGS sequence"/>
</dbReference>
<evidence type="ECO:0000256" key="1">
    <source>
        <dbReference type="ARBA" id="ARBA00004651"/>
    </source>
</evidence>
<dbReference type="InterPro" id="IPR010920">
    <property type="entry name" value="LSM_dom_sf"/>
</dbReference>
<sequence length="356" mass="38345">MFGEHHSLPLVLINLLGLAGILIWHIQGRHRPTARLVVQILFFAGMSLVLWFAGISPYHLDDGELQDAGILLARSARVLWWLHLAWTMIGFVHIYLTLNRRPHEAHLLQDLIVGVVYLGVALSVIGFVFGAPIGPLIATSGVVVVIIGLALQNTLADVFSGIALALGRAYVIGDWIELADGTEGRVVETNWRSTNLLTGGHNVVVLPNSVLAKQGVTNRSRPDESHQITLTMRIAAIHKPRLVEEIMLSVLQGCEGIVMKPPPAVALKTIDAIAIEVELMFRVASAASRMAAQNEIIDLVYEHCKASGVSLALPAQSLVCAPPAAPTEHAAIVRPIPSGANGRETFAELSRPQPSA</sequence>
<feature type="transmembrane region" description="Helical" evidence="6">
    <location>
        <begin position="78"/>
        <end position="98"/>
    </location>
</feature>
<comment type="function">
    <text evidence="6">Mechanosensitive channel that participates in the regulation of osmotic pressure changes within the cell, opening in response to stretch forces in the membrane lipid bilayer, without the need for other proteins. Contributes to normal resistance to hypoosmotic shock. Forms an ion channel of 1.0 nanosiemens conductance with a slight preference for anions.</text>
</comment>
<dbReference type="Gene3D" id="2.30.30.60">
    <property type="match status" value="1"/>
</dbReference>
<dbReference type="Gene3D" id="1.10.287.1260">
    <property type="match status" value="1"/>
</dbReference>
<feature type="transmembrane region" description="Helical" evidence="6">
    <location>
        <begin position="6"/>
        <end position="24"/>
    </location>
</feature>
<comment type="caution">
    <text evidence="8">The sequence shown here is derived from an EMBL/GenBank/DDBJ whole genome shotgun (WGS) entry which is preliminary data.</text>
</comment>
<keyword evidence="6" id="KW-0813">Transport</keyword>
<evidence type="ECO:0000256" key="2">
    <source>
        <dbReference type="ARBA" id="ARBA00022475"/>
    </source>
</evidence>
<dbReference type="InterPro" id="IPR016846">
    <property type="entry name" value="cNMP-bd_ion_channel"/>
</dbReference>
<evidence type="ECO:0000256" key="6">
    <source>
        <dbReference type="RuleBase" id="RU369025"/>
    </source>
</evidence>
<gene>
    <name evidence="8" type="ORF">PY649_31680</name>
</gene>
<keyword evidence="6" id="KW-0406">Ion transport</keyword>
<evidence type="ECO:0000256" key="4">
    <source>
        <dbReference type="ARBA" id="ARBA00022989"/>
    </source>
</evidence>
<keyword evidence="2" id="KW-1003">Cell membrane</keyword>
<feature type="transmembrane region" description="Helical" evidence="6">
    <location>
        <begin position="110"/>
        <end position="130"/>
    </location>
</feature>
<dbReference type="PANTHER" id="PTHR30221:SF1">
    <property type="entry name" value="SMALL-CONDUCTANCE MECHANOSENSITIVE CHANNEL"/>
    <property type="match status" value="1"/>
</dbReference>
<dbReference type="SUPFAM" id="SSF50182">
    <property type="entry name" value="Sm-like ribonucleoproteins"/>
    <property type="match status" value="1"/>
</dbReference>
<dbReference type="PANTHER" id="PTHR30221">
    <property type="entry name" value="SMALL-CONDUCTANCE MECHANOSENSITIVE CHANNEL"/>
    <property type="match status" value="1"/>
</dbReference>
<evidence type="ECO:0000313" key="9">
    <source>
        <dbReference type="Proteomes" id="UP001172645"/>
    </source>
</evidence>
<organism evidence="8 9">
    <name type="scientific">Rhizobium mayense</name>
    <dbReference type="NCBI Taxonomy" id="1312184"/>
    <lineage>
        <taxon>Bacteria</taxon>
        <taxon>Pseudomonadati</taxon>
        <taxon>Pseudomonadota</taxon>
        <taxon>Alphaproteobacteria</taxon>
        <taxon>Hyphomicrobiales</taxon>
        <taxon>Rhizobiaceae</taxon>
        <taxon>Rhizobium/Agrobacterium group</taxon>
        <taxon>Rhizobium</taxon>
    </lineage>
</organism>
<keyword evidence="6" id="KW-0997">Cell inner membrane</keyword>
<dbReference type="InterPro" id="IPR023408">
    <property type="entry name" value="MscS_beta-dom_sf"/>
</dbReference>
<name>A0ABT7K497_9HYPH</name>
<evidence type="ECO:0000313" key="8">
    <source>
        <dbReference type="EMBL" id="MDL2403439.1"/>
    </source>
</evidence>
<dbReference type="Pfam" id="PF00924">
    <property type="entry name" value="MS_channel_2nd"/>
    <property type="match status" value="1"/>
</dbReference>
<dbReference type="RefSeq" id="WP_285872898.1">
    <property type="nucleotide sequence ID" value="NZ_JARFYM010000047.1"/>
</dbReference>
<proteinExistence type="inferred from homology"/>
<accession>A0ABT7K497</accession>
<feature type="transmembrane region" description="Helical" evidence="6">
    <location>
        <begin position="136"/>
        <end position="156"/>
    </location>
</feature>
<dbReference type="InterPro" id="IPR045275">
    <property type="entry name" value="MscS_archaea/bacteria_type"/>
</dbReference>
<comment type="subcellular location">
    <subcellularLocation>
        <location evidence="6">Cell inner membrane</location>
        <topology evidence="6">Multi-pass membrane protein</topology>
    </subcellularLocation>
    <subcellularLocation>
        <location evidence="1">Cell membrane</location>
        <topology evidence="1">Multi-pass membrane protein</topology>
    </subcellularLocation>
</comment>
<comment type="caution">
    <text evidence="6">Lacks conserved residue(s) required for the propagation of feature annotation.</text>
</comment>
<keyword evidence="4 6" id="KW-1133">Transmembrane helix</keyword>
<dbReference type="InterPro" id="IPR006685">
    <property type="entry name" value="MscS_channel_2nd"/>
</dbReference>